<name>A0A067D539_CITSI</name>
<dbReference type="PANTHER" id="PTHR31807:SF38">
    <property type="entry name" value="QWRF MOTIF-CONTAINING PROTEIN 9"/>
    <property type="match status" value="1"/>
</dbReference>
<organism evidence="2 3">
    <name type="scientific">Citrus sinensis</name>
    <name type="common">Sweet orange</name>
    <name type="synonym">Citrus aurantium var. sinensis</name>
    <dbReference type="NCBI Taxonomy" id="2711"/>
    <lineage>
        <taxon>Eukaryota</taxon>
        <taxon>Viridiplantae</taxon>
        <taxon>Streptophyta</taxon>
        <taxon>Embryophyta</taxon>
        <taxon>Tracheophyta</taxon>
        <taxon>Spermatophyta</taxon>
        <taxon>Magnoliopsida</taxon>
        <taxon>eudicotyledons</taxon>
        <taxon>Gunneridae</taxon>
        <taxon>Pentapetalae</taxon>
        <taxon>rosids</taxon>
        <taxon>malvids</taxon>
        <taxon>Sapindales</taxon>
        <taxon>Rutaceae</taxon>
        <taxon>Aurantioideae</taxon>
        <taxon>Citrus</taxon>
    </lineage>
</organism>
<dbReference type="AlphaFoldDB" id="A0A067D539"/>
<evidence type="ECO:0000256" key="1">
    <source>
        <dbReference type="SAM" id="MobiDB-lite"/>
    </source>
</evidence>
<accession>A0A067D539</accession>
<proteinExistence type="predicted"/>
<feature type="compositionally biased region" description="Low complexity" evidence="1">
    <location>
        <begin position="21"/>
        <end position="50"/>
    </location>
</feature>
<protein>
    <submittedName>
        <fullName evidence="2">Uncharacterized protein</fullName>
    </submittedName>
</protein>
<dbReference type="STRING" id="2711.A0A067D539"/>
<reference evidence="2 3" key="1">
    <citation type="submission" date="2014-04" db="EMBL/GenBank/DDBJ databases">
        <authorList>
            <consortium name="International Citrus Genome Consortium"/>
            <person name="Gmitter F."/>
            <person name="Chen C."/>
            <person name="Farmerie W."/>
            <person name="Harkins T."/>
            <person name="Desany B."/>
            <person name="Mohiuddin M."/>
            <person name="Kodira C."/>
            <person name="Borodovsky M."/>
            <person name="Lomsadze A."/>
            <person name="Burns P."/>
            <person name="Jenkins J."/>
            <person name="Prochnik S."/>
            <person name="Shu S."/>
            <person name="Chapman J."/>
            <person name="Pitluck S."/>
            <person name="Schmutz J."/>
            <person name="Rokhsar D."/>
        </authorList>
    </citation>
    <scope>NUCLEOTIDE SEQUENCE</scope>
</reference>
<dbReference type="PANTHER" id="PTHR31807">
    <property type="entry name" value="AUGMIN FAMILY MEMBER"/>
    <property type="match status" value="1"/>
</dbReference>
<feature type="region of interest" description="Disordered" evidence="1">
    <location>
        <begin position="1"/>
        <end position="50"/>
    </location>
</feature>
<dbReference type="Proteomes" id="UP000027120">
    <property type="component" value="Unassembled WGS sequence"/>
</dbReference>
<evidence type="ECO:0000313" key="3">
    <source>
        <dbReference type="Proteomes" id="UP000027120"/>
    </source>
</evidence>
<sequence length="174" mass="19470">MVVAISEENPRTRKPKGRFVSSRYLSPSPSSSSSLTTATTTAKSQSQSQRFSSLLVSRSINSSNLPALGTKRSQSVDRRRQLSTITRMLITSTRSLSVSFQGETFSLPISKTKAKATPETRRGTPVRDQPWPGRTQQGNPICQGCWILVLRRRLNSMRTPPRTRTKEELKEAYI</sequence>
<dbReference type="EMBL" id="KK793645">
    <property type="protein sequence ID" value="KDO36630.1"/>
    <property type="molecule type" value="Genomic_DNA"/>
</dbReference>
<evidence type="ECO:0000313" key="2">
    <source>
        <dbReference type="EMBL" id="KDO36630.1"/>
    </source>
</evidence>
<gene>
    <name evidence="2" type="ORF">CISIN_1g030650mg</name>
</gene>
<keyword evidence="3" id="KW-1185">Reference proteome</keyword>
<feature type="region of interest" description="Disordered" evidence="1">
    <location>
        <begin position="111"/>
        <end position="137"/>
    </location>
</feature>